<name>A0ACA9SLB6_9GLOM</name>
<dbReference type="Proteomes" id="UP000789920">
    <property type="component" value="Unassembled WGS sequence"/>
</dbReference>
<organism evidence="1 2">
    <name type="scientific">Racocetra persica</name>
    <dbReference type="NCBI Taxonomy" id="160502"/>
    <lineage>
        <taxon>Eukaryota</taxon>
        <taxon>Fungi</taxon>
        <taxon>Fungi incertae sedis</taxon>
        <taxon>Mucoromycota</taxon>
        <taxon>Glomeromycotina</taxon>
        <taxon>Glomeromycetes</taxon>
        <taxon>Diversisporales</taxon>
        <taxon>Gigasporaceae</taxon>
        <taxon>Racocetra</taxon>
    </lineage>
</organism>
<reference evidence="1" key="1">
    <citation type="submission" date="2021-06" db="EMBL/GenBank/DDBJ databases">
        <authorList>
            <person name="Kallberg Y."/>
            <person name="Tangrot J."/>
            <person name="Rosling A."/>
        </authorList>
    </citation>
    <scope>NUCLEOTIDE SEQUENCE</scope>
    <source>
        <strain evidence="1">MA461A</strain>
    </source>
</reference>
<accession>A0ACA9SLB6</accession>
<proteinExistence type="predicted"/>
<evidence type="ECO:0000313" key="1">
    <source>
        <dbReference type="EMBL" id="CAG8843227.1"/>
    </source>
</evidence>
<dbReference type="EMBL" id="CAJVQC010137469">
    <property type="protein sequence ID" value="CAG8843227.1"/>
    <property type="molecule type" value="Genomic_DNA"/>
</dbReference>
<evidence type="ECO:0000313" key="2">
    <source>
        <dbReference type="Proteomes" id="UP000789920"/>
    </source>
</evidence>
<comment type="caution">
    <text evidence="1">The sequence shown here is derived from an EMBL/GenBank/DDBJ whole genome shotgun (WGS) entry which is preliminary data.</text>
</comment>
<sequence>IDEELVEEMFPTSLLVEHTFEAYKFTMSRIEVSMKKQVSSSLNRSNTINSGSVQSTASVSNRNLGSSGA</sequence>
<keyword evidence="2" id="KW-1185">Reference proteome</keyword>
<feature type="non-terminal residue" evidence="1">
    <location>
        <position position="1"/>
    </location>
</feature>
<feature type="non-terminal residue" evidence="1">
    <location>
        <position position="69"/>
    </location>
</feature>
<gene>
    <name evidence="1" type="ORF">RPERSI_LOCUS32664</name>
</gene>
<protein>
    <submittedName>
        <fullName evidence="1">2236_t:CDS:1</fullName>
    </submittedName>
</protein>